<dbReference type="Proteomes" id="UP000198647">
    <property type="component" value="Unassembled WGS sequence"/>
</dbReference>
<keyword evidence="3" id="KW-1185">Reference proteome</keyword>
<name>A0A1H3C2N7_9BACI</name>
<proteinExistence type="predicted"/>
<keyword evidence="1" id="KW-1133">Transmembrane helix</keyword>
<feature type="transmembrane region" description="Helical" evidence="1">
    <location>
        <begin position="59"/>
        <end position="90"/>
    </location>
</feature>
<evidence type="ECO:0000313" key="3">
    <source>
        <dbReference type="Proteomes" id="UP000198647"/>
    </source>
</evidence>
<evidence type="ECO:0000313" key="2">
    <source>
        <dbReference type="EMBL" id="SDX48366.1"/>
    </source>
</evidence>
<comment type="caution">
    <text evidence="2">The sequence shown here is derived from an EMBL/GenBank/DDBJ whole genome shotgun (WGS) entry which is preliminary data.</text>
</comment>
<keyword evidence="1" id="KW-0472">Membrane</keyword>
<accession>A0A1H3C2N7</accession>
<organism evidence="2 3">
    <name type="scientific">Salimicrobium album</name>
    <dbReference type="NCBI Taxonomy" id="50717"/>
    <lineage>
        <taxon>Bacteria</taxon>
        <taxon>Bacillati</taxon>
        <taxon>Bacillota</taxon>
        <taxon>Bacilli</taxon>
        <taxon>Bacillales</taxon>
        <taxon>Bacillaceae</taxon>
        <taxon>Salimicrobium</taxon>
    </lineage>
</organism>
<dbReference type="EMBL" id="FNOS01000001">
    <property type="protein sequence ID" value="SDX48366.1"/>
    <property type="molecule type" value="Genomic_DNA"/>
</dbReference>
<gene>
    <name evidence="2" type="ORF">SAMN04488081_0669</name>
</gene>
<protein>
    <submittedName>
        <fullName evidence="2">Uncharacterized protein</fullName>
    </submittedName>
</protein>
<dbReference type="RefSeq" id="WP_008592195.1">
    <property type="nucleotide sequence ID" value="NZ_FNOS01000001.1"/>
</dbReference>
<evidence type="ECO:0000256" key="1">
    <source>
        <dbReference type="SAM" id="Phobius"/>
    </source>
</evidence>
<keyword evidence="1" id="KW-0812">Transmembrane</keyword>
<sequence>MTHACRYCQKPIRDRDELVTAAKWFSIRPYHYICYDQAAREVERIGDNEKPLNNMPNTIISIIMLAVSIFFLAGSALGSIGDLLGVLTLYPPLMRILSYVRYEHPLPVFLENKR</sequence>
<reference evidence="2 3" key="1">
    <citation type="submission" date="2016-10" db="EMBL/GenBank/DDBJ databases">
        <authorList>
            <person name="Varghese N."/>
            <person name="Submissions S."/>
        </authorList>
    </citation>
    <scope>NUCLEOTIDE SEQUENCE [LARGE SCALE GENOMIC DNA]</scope>
    <source>
        <strain evidence="2 3">DSM 20748</strain>
    </source>
</reference>